<dbReference type="HOGENOM" id="CLU_1652330_0_0_1"/>
<proteinExistence type="predicted"/>
<dbReference type="Proteomes" id="UP000007796">
    <property type="component" value="Unassembled WGS sequence"/>
</dbReference>
<accession>F0XIV7</accession>
<evidence type="ECO:0000313" key="2">
    <source>
        <dbReference type="Proteomes" id="UP000007796"/>
    </source>
</evidence>
<keyword evidence="2" id="KW-1185">Reference proteome</keyword>
<gene>
    <name evidence="1" type="ORF">CMQ_2245</name>
</gene>
<evidence type="ECO:0000313" key="1">
    <source>
        <dbReference type="EMBL" id="EFX02196.1"/>
    </source>
</evidence>
<sequence>MLREQGENRGEQHQAAAVAVQYFSFDEKYASSERWQAASDVVVFDLRRHDSPARASSCSAARRTTARTSLDGFHPARPLLVWPLCGNEILFVHYTHKTYFLRILGSNARSIPDTDGDTTARLGLRMQLSTYRLAIDLDMFLSPGVRLCLSQLPRTLSWTL</sequence>
<reference evidence="1 2" key="1">
    <citation type="journal article" date="2011" name="Proc. Natl. Acad. Sci. U.S.A.">
        <title>Genome and transcriptome analyses of the mountain pine beetle-fungal symbiont Grosmannia clavigera, a lodgepole pine pathogen.</title>
        <authorList>
            <person name="DiGuistini S."/>
            <person name="Wang Y."/>
            <person name="Liao N.Y."/>
            <person name="Taylor G."/>
            <person name="Tanguay P."/>
            <person name="Feau N."/>
            <person name="Henrissat B."/>
            <person name="Chan S.K."/>
            <person name="Hesse-Orce U."/>
            <person name="Alamouti S.M."/>
            <person name="Tsui C.K.M."/>
            <person name="Docking R.T."/>
            <person name="Levasseur A."/>
            <person name="Haridas S."/>
            <person name="Robertson G."/>
            <person name="Birol I."/>
            <person name="Holt R.A."/>
            <person name="Marra M.A."/>
            <person name="Hamelin R.C."/>
            <person name="Hirst M."/>
            <person name="Jones S.J.M."/>
            <person name="Bohlmann J."/>
            <person name="Breuil C."/>
        </authorList>
    </citation>
    <scope>NUCLEOTIDE SEQUENCE [LARGE SCALE GENOMIC DNA]</scope>
    <source>
        <strain evidence="2">kw1407 / UAMH 11150</strain>
    </source>
</reference>
<dbReference type="EMBL" id="GL629782">
    <property type="protein sequence ID" value="EFX02196.1"/>
    <property type="molecule type" value="Genomic_DNA"/>
</dbReference>
<dbReference type="InParanoid" id="F0XIV7"/>
<dbReference type="GeneID" id="25975213"/>
<dbReference type="RefSeq" id="XP_014171678.1">
    <property type="nucleotide sequence ID" value="XM_014316203.1"/>
</dbReference>
<organism evidence="2">
    <name type="scientific">Grosmannia clavigera (strain kw1407 / UAMH 11150)</name>
    <name type="common">Blue stain fungus</name>
    <name type="synonym">Graphiocladiella clavigera</name>
    <dbReference type="NCBI Taxonomy" id="655863"/>
    <lineage>
        <taxon>Eukaryota</taxon>
        <taxon>Fungi</taxon>
        <taxon>Dikarya</taxon>
        <taxon>Ascomycota</taxon>
        <taxon>Pezizomycotina</taxon>
        <taxon>Sordariomycetes</taxon>
        <taxon>Sordariomycetidae</taxon>
        <taxon>Ophiostomatales</taxon>
        <taxon>Ophiostomataceae</taxon>
        <taxon>Leptographium</taxon>
    </lineage>
</organism>
<name>F0XIV7_GROCL</name>
<protein>
    <submittedName>
        <fullName evidence="1">Uncharacterized protein</fullName>
    </submittedName>
</protein>
<dbReference type="AlphaFoldDB" id="F0XIV7"/>
<dbReference type="OrthoDB" id="21416at2759"/>